<evidence type="ECO:0000313" key="9">
    <source>
        <dbReference type="EMBL" id="QUX22051.1"/>
    </source>
</evidence>
<dbReference type="InterPro" id="IPR001680">
    <property type="entry name" value="WD40_rpt"/>
</dbReference>
<sequence length="666" mass="70048">MRPLEPSDPRRIGGYRLVARLGEGGMGQVYLARTASGRQVAVKVIRPGLVQDRDFRTRFAREVDAARRVGGFHTAQVVDADLESEPPWIATAYIPGPTLHQRVRDQGPVTPPDLHTLIVGLAEGLRAVHDCGLVHRDLKPGNVVLSGDGPRIIDFGIARPLDAESLTTREAVFGTLPYMSPEQTENSHVGPASDVFSLGSVLAYAATGINPFNADSMAATIRRLIGPPPDPGDIDPSTRALIADCWNHDPDRRPTPEAILARFGALAPRATDSPSGTARAVDDPEAPTRPPAPTLVAATEATAVMPDDLSPRAAPPAGPRWRRALTVAAALVAVTVAVTAGVVVLRGERGSEEPETVSEAPEPVTTLVGHEDEVNSLVFSPDGTTLVTSDTKFSVRLWDTGTWEETALLVDEDFSMGMGTPGVAFDSAGDTLATGQSSVRLWDTGTWEETAGFLDDEWVTSVALSRDGTALAVSDAVGHVWLWDTGTGEETALIDGPTDYMTSVAFSPDGDLLATATAEHTAGVFEDSDGGAVRLWDTGTGGEVAVLAANEASFQSVVFSPDGATLAACSGSIHLWDTGSWEETAALSGQECAMTVAFSADGAMLAAGDHEGTVRFWDTGTWEEAAAPPLRPQGEPSRMTTVAFSPDGATFATGHADGTVHLWEIG</sequence>
<dbReference type="PROSITE" id="PS50011">
    <property type="entry name" value="PROTEIN_KINASE_DOM"/>
    <property type="match status" value="1"/>
</dbReference>
<keyword evidence="2" id="KW-0677">Repeat</keyword>
<feature type="domain" description="Protein kinase" evidence="8">
    <location>
        <begin position="15"/>
        <end position="266"/>
    </location>
</feature>
<dbReference type="SUPFAM" id="SSF56112">
    <property type="entry name" value="Protein kinase-like (PK-like)"/>
    <property type="match status" value="1"/>
</dbReference>
<dbReference type="Pfam" id="PF00069">
    <property type="entry name" value="Pkinase"/>
    <property type="match status" value="1"/>
</dbReference>
<reference evidence="9 10" key="1">
    <citation type="submission" date="2021-05" db="EMBL/GenBank/DDBJ databases">
        <title>Direct Submission.</title>
        <authorList>
            <person name="Li K."/>
            <person name="Gao J."/>
        </authorList>
    </citation>
    <scope>NUCLEOTIDE SEQUENCE [LARGE SCALE GENOMIC DNA]</scope>
    <source>
        <strain evidence="9 10">Mg02</strain>
    </source>
</reference>
<feature type="repeat" description="WD" evidence="5">
    <location>
        <begin position="367"/>
        <end position="408"/>
    </location>
</feature>
<dbReference type="GO" id="GO:0004674">
    <property type="term" value="F:protein serine/threonine kinase activity"/>
    <property type="evidence" value="ECO:0007669"/>
    <property type="project" value="UniProtKB-KW"/>
</dbReference>
<dbReference type="SUPFAM" id="SSF50998">
    <property type="entry name" value="Quinoprotein alcohol dehydrogenase-like"/>
    <property type="match status" value="1"/>
</dbReference>
<feature type="repeat" description="WD" evidence="5">
    <location>
        <begin position="632"/>
        <end position="666"/>
    </location>
</feature>
<keyword evidence="4 6" id="KW-0067">ATP-binding</keyword>
<organism evidence="9 10">
    <name type="scientific">Nocardiopsis changdeensis</name>
    <dbReference type="NCBI Taxonomy" id="2831969"/>
    <lineage>
        <taxon>Bacteria</taxon>
        <taxon>Bacillati</taxon>
        <taxon>Actinomycetota</taxon>
        <taxon>Actinomycetes</taxon>
        <taxon>Streptosporangiales</taxon>
        <taxon>Nocardiopsidaceae</taxon>
        <taxon>Nocardiopsis</taxon>
    </lineage>
</organism>
<dbReference type="EMBL" id="CP074133">
    <property type="protein sequence ID" value="QUX22051.1"/>
    <property type="molecule type" value="Genomic_DNA"/>
</dbReference>
<keyword evidence="9" id="KW-0808">Transferase</keyword>
<dbReference type="RefSeq" id="WP_220563275.1">
    <property type="nucleotide sequence ID" value="NZ_CP074133.1"/>
</dbReference>
<keyword evidence="9" id="KW-0723">Serine/threonine-protein kinase</keyword>
<dbReference type="PANTHER" id="PTHR44019:SF8">
    <property type="entry name" value="POC1 CENTRIOLAR PROTEIN HOMOLOG"/>
    <property type="match status" value="1"/>
</dbReference>
<evidence type="ECO:0000256" key="4">
    <source>
        <dbReference type="ARBA" id="ARBA00022840"/>
    </source>
</evidence>
<accession>A0ABX8BIL1</accession>
<name>A0ABX8BIL1_9ACTN</name>
<dbReference type="InterPro" id="IPR011009">
    <property type="entry name" value="Kinase-like_dom_sf"/>
</dbReference>
<dbReference type="Proteomes" id="UP000676079">
    <property type="component" value="Chromosome"/>
</dbReference>
<evidence type="ECO:0000256" key="7">
    <source>
        <dbReference type="SAM" id="MobiDB-lite"/>
    </source>
</evidence>
<dbReference type="InterPro" id="IPR011047">
    <property type="entry name" value="Quinoprotein_ADH-like_sf"/>
</dbReference>
<dbReference type="InterPro" id="IPR000719">
    <property type="entry name" value="Prot_kinase_dom"/>
</dbReference>
<feature type="region of interest" description="Disordered" evidence="7">
    <location>
        <begin position="268"/>
        <end position="292"/>
    </location>
</feature>
<gene>
    <name evidence="9" type="ORF">KGD84_27430</name>
</gene>
<dbReference type="Gene3D" id="2.130.10.10">
    <property type="entry name" value="YVTN repeat-like/Quinoprotein amine dehydrogenase"/>
    <property type="match status" value="3"/>
</dbReference>
<dbReference type="PROSITE" id="PS50082">
    <property type="entry name" value="WD_REPEATS_2"/>
    <property type="match status" value="3"/>
</dbReference>
<dbReference type="CDD" id="cd14014">
    <property type="entry name" value="STKc_PknB_like"/>
    <property type="match status" value="1"/>
</dbReference>
<evidence type="ECO:0000256" key="2">
    <source>
        <dbReference type="ARBA" id="ARBA00022737"/>
    </source>
</evidence>
<evidence type="ECO:0000259" key="8">
    <source>
        <dbReference type="PROSITE" id="PS50011"/>
    </source>
</evidence>
<dbReference type="Pfam" id="PF00400">
    <property type="entry name" value="WD40"/>
    <property type="match status" value="5"/>
</dbReference>
<keyword evidence="10" id="KW-1185">Reference proteome</keyword>
<evidence type="ECO:0000313" key="10">
    <source>
        <dbReference type="Proteomes" id="UP000676079"/>
    </source>
</evidence>
<feature type="binding site" evidence="6">
    <location>
        <position position="43"/>
    </location>
    <ligand>
        <name>ATP</name>
        <dbReference type="ChEBI" id="CHEBI:30616"/>
    </ligand>
</feature>
<proteinExistence type="predicted"/>
<evidence type="ECO:0000256" key="1">
    <source>
        <dbReference type="ARBA" id="ARBA00022574"/>
    </source>
</evidence>
<dbReference type="InterPro" id="IPR050505">
    <property type="entry name" value="WDR55/POC1"/>
</dbReference>
<dbReference type="Gene3D" id="3.30.200.20">
    <property type="entry name" value="Phosphorylase Kinase, domain 1"/>
    <property type="match status" value="1"/>
</dbReference>
<dbReference type="PROSITE" id="PS00108">
    <property type="entry name" value="PROTEIN_KINASE_ST"/>
    <property type="match status" value="1"/>
</dbReference>
<dbReference type="InterPro" id="IPR008271">
    <property type="entry name" value="Ser/Thr_kinase_AS"/>
</dbReference>
<keyword evidence="9" id="KW-0418">Kinase</keyword>
<evidence type="ECO:0000256" key="6">
    <source>
        <dbReference type="PROSITE-ProRule" id="PRU10141"/>
    </source>
</evidence>
<dbReference type="PROSITE" id="PS50294">
    <property type="entry name" value="WD_REPEATS_REGION"/>
    <property type="match status" value="2"/>
</dbReference>
<dbReference type="PROSITE" id="PS00107">
    <property type="entry name" value="PROTEIN_KINASE_ATP"/>
    <property type="match status" value="1"/>
</dbReference>
<feature type="repeat" description="WD" evidence="5">
    <location>
        <begin position="595"/>
        <end position="627"/>
    </location>
</feature>
<dbReference type="InterPro" id="IPR015943">
    <property type="entry name" value="WD40/YVTN_repeat-like_dom_sf"/>
</dbReference>
<keyword evidence="3 6" id="KW-0547">Nucleotide-binding</keyword>
<evidence type="ECO:0000256" key="5">
    <source>
        <dbReference type="PROSITE-ProRule" id="PRU00221"/>
    </source>
</evidence>
<protein>
    <submittedName>
        <fullName evidence="9">Serine/threonine protein kinase</fullName>
    </submittedName>
</protein>
<dbReference type="Gene3D" id="1.10.510.10">
    <property type="entry name" value="Transferase(Phosphotransferase) domain 1"/>
    <property type="match status" value="1"/>
</dbReference>
<dbReference type="InterPro" id="IPR017441">
    <property type="entry name" value="Protein_kinase_ATP_BS"/>
</dbReference>
<dbReference type="PANTHER" id="PTHR44019">
    <property type="entry name" value="WD REPEAT-CONTAINING PROTEIN 55"/>
    <property type="match status" value="1"/>
</dbReference>
<evidence type="ECO:0000256" key="3">
    <source>
        <dbReference type="ARBA" id="ARBA00022741"/>
    </source>
</evidence>
<keyword evidence="1 5" id="KW-0853">WD repeat</keyword>
<dbReference type="CDD" id="cd00200">
    <property type="entry name" value="WD40"/>
    <property type="match status" value="1"/>
</dbReference>
<dbReference type="SMART" id="SM00220">
    <property type="entry name" value="S_TKc"/>
    <property type="match status" value="1"/>
</dbReference>
<dbReference type="SMART" id="SM00320">
    <property type="entry name" value="WD40"/>
    <property type="match status" value="6"/>
</dbReference>